<evidence type="ECO:0000313" key="3">
    <source>
        <dbReference type="EMBL" id="KAH9301762.1"/>
    </source>
</evidence>
<dbReference type="GO" id="GO:0047793">
    <property type="term" value="F:cycloeucalenol cycloisomerase activity"/>
    <property type="evidence" value="ECO:0007669"/>
    <property type="project" value="InterPro"/>
</dbReference>
<keyword evidence="4" id="KW-1185">Reference proteome</keyword>
<name>A0AA38CQG6_TAXCH</name>
<evidence type="ECO:0000256" key="2">
    <source>
        <dbReference type="SAM" id="Phobius"/>
    </source>
</evidence>
<dbReference type="AlphaFoldDB" id="A0AA38CQG6"/>
<evidence type="ECO:0000256" key="1">
    <source>
        <dbReference type="SAM" id="MobiDB-lite"/>
    </source>
</evidence>
<dbReference type="Proteomes" id="UP000824469">
    <property type="component" value="Unassembled WGS sequence"/>
</dbReference>
<comment type="caution">
    <text evidence="3">The sequence shown here is derived from an EMBL/GenBank/DDBJ whole genome shotgun (WGS) entry which is preliminary data.</text>
</comment>
<feature type="non-terminal residue" evidence="3">
    <location>
        <position position="1"/>
    </location>
</feature>
<dbReference type="PANTHER" id="PTHR35136">
    <property type="entry name" value="CYCLOEUCALENOL CYCLOISOMERASE"/>
    <property type="match status" value="1"/>
</dbReference>
<reference evidence="3 4" key="1">
    <citation type="journal article" date="2021" name="Nat. Plants">
        <title>The Taxus genome provides insights into paclitaxel biosynthesis.</title>
        <authorList>
            <person name="Xiong X."/>
            <person name="Gou J."/>
            <person name="Liao Q."/>
            <person name="Li Y."/>
            <person name="Zhou Q."/>
            <person name="Bi G."/>
            <person name="Li C."/>
            <person name="Du R."/>
            <person name="Wang X."/>
            <person name="Sun T."/>
            <person name="Guo L."/>
            <person name="Liang H."/>
            <person name="Lu P."/>
            <person name="Wu Y."/>
            <person name="Zhang Z."/>
            <person name="Ro D.K."/>
            <person name="Shang Y."/>
            <person name="Huang S."/>
            <person name="Yan J."/>
        </authorList>
    </citation>
    <scope>NUCLEOTIDE SEQUENCE [LARGE SCALE GENOMIC DNA]</scope>
    <source>
        <strain evidence="3">Ta-2019</strain>
    </source>
</reference>
<dbReference type="InterPro" id="IPR020532">
    <property type="entry name" value="Cycloeucalenol_cycloisomerase"/>
</dbReference>
<accession>A0AA38CQG6</accession>
<protein>
    <submittedName>
        <fullName evidence="3">Uncharacterized protein</fullName>
    </submittedName>
</protein>
<gene>
    <name evidence="3" type="ORF">KI387_013345</name>
</gene>
<dbReference type="PANTHER" id="PTHR35136:SF1">
    <property type="entry name" value="CYCLOEUCALENOL CYCLOISOMERASE"/>
    <property type="match status" value="1"/>
</dbReference>
<evidence type="ECO:0000313" key="4">
    <source>
        <dbReference type="Proteomes" id="UP000824469"/>
    </source>
</evidence>
<sequence>MNFKDEANKLQASKRRSRSSKEGIVDSNGVTDLKPVFKHSGSSKVHSLWLATNPSKRWGEIFFLLYTPFWLILSLGIVVPYRLYESFEELEYLLLGLVSVLPSFLLPFVLVGKEDRCKIWYDRYWAK</sequence>
<dbReference type="EMBL" id="JAHRHJ020000009">
    <property type="protein sequence ID" value="KAH9301762.1"/>
    <property type="molecule type" value="Genomic_DNA"/>
</dbReference>
<keyword evidence="2" id="KW-1133">Transmembrane helix</keyword>
<feature type="transmembrane region" description="Helical" evidence="2">
    <location>
        <begin position="61"/>
        <end position="81"/>
    </location>
</feature>
<feature type="transmembrane region" description="Helical" evidence="2">
    <location>
        <begin position="93"/>
        <end position="111"/>
    </location>
</feature>
<keyword evidence="2" id="KW-0812">Transmembrane</keyword>
<keyword evidence="2" id="KW-0472">Membrane</keyword>
<dbReference type="OMA" id="VGKEDRC"/>
<proteinExistence type="predicted"/>
<organism evidence="3 4">
    <name type="scientific">Taxus chinensis</name>
    <name type="common">Chinese yew</name>
    <name type="synonym">Taxus wallichiana var. chinensis</name>
    <dbReference type="NCBI Taxonomy" id="29808"/>
    <lineage>
        <taxon>Eukaryota</taxon>
        <taxon>Viridiplantae</taxon>
        <taxon>Streptophyta</taxon>
        <taxon>Embryophyta</taxon>
        <taxon>Tracheophyta</taxon>
        <taxon>Spermatophyta</taxon>
        <taxon>Pinopsida</taxon>
        <taxon>Pinidae</taxon>
        <taxon>Conifers II</taxon>
        <taxon>Cupressales</taxon>
        <taxon>Taxaceae</taxon>
        <taxon>Taxus</taxon>
    </lineage>
</organism>
<feature type="region of interest" description="Disordered" evidence="1">
    <location>
        <begin position="1"/>
        <end position="27"/>
    </location>
</feature>